<dbReference type="OrthoDB" id="3867284at2"/>
<comment type="caution">
    <text evidence="2">The sequence shown here is derived from an EMBL/GenBank/DDBJ whole genome shotgun (WGS) entry which is preliminary data.</text>
</comment>
<keyword evidence="3" id="KW-1185">Reference proteome</keyword>
<dbReference type="InterPro" id="IPR045450">
    <property type="entry name" value="VMAP_C"/>
</dbReference>
<feature type="domain" description="vWA-MoxR associated protein C-terminal" evidence="1">
    <location>
        <begin position="251"/>
        <end position="486"/>
    </location>
</feature>
<evidence type="ECO:0000313" key="2">
    <source>
        <dbReference type="EMBL" id="KHD75390.1"/>
    </source>
</evidence>
<evidence type="ECO:0000259" key="1">
    <source>
        <dbReference type="Pfam" id="PF20028"/>
    </source>
</evidence>
<organism evidence="2 3">
    <name type="scientific">Actinoplanes utahensis</name>
    <dbReference type="NCBI Taxonomy" id="1869"/>
    <lineage>
        <taxon>Bacteria</taxon>
        <taxon>Bacillati</taxon>
        <taxon>Actinomycetota</taxon>
        <taxon>Actinomycetes</taxon>
        <taxon>Micromonosporales</taxon>
        <taxon>Micromonosporaceae</taxon>
        <taxon>Actinoplanes</taxon>
    </lineage>
</organism>
<protein>
    <recommendedName>
        <fullName evidence="1">vWA-MoxR associated protein C-terminal domain-containing protein</fullName>
    </recommendedName>
</protein>
<dbReference type="STRING" id="1869.MB27_23465"/>
<evidence type="ECO:0000313" key="3">
    <source>
        <dbReference type="Proteomes" id="UP000054537"/>
    </source>
</evidence>
<dbReference type="Proteomes" id="UP000054537">
    <property type="component" value="Unassembled WGS sequence"/>
</dbReference>
<dbReference type="AlphaFoldDB" id="A0A0A6UH76"/>
<dbReference type="Pfam" id="PF20028">
    <property type="entry name" value="VMAP-C"/>
    <property type="match status" value="1"/>
</dbReference>
<accession>A0A0A6UH76</accession>
<reference evidence="2 3" key="1">
    <citation type="submission" date="2014-10" db="EMBL/GenBank/DDBJ databases">
        <title>Draft genome sequence of Actinoplanes utahensis NRRL 12052.</title>
        <authorList>
            <person name="Velasco-Bucheli B."/>
            <person name="del Cerro C."/>
            <person name="Hormigo D."/>
            <person name="Garcia J.L."/>
            <person name="Acebal C."/>
            <person name="Arroyo M."/>
            <person name="de la Mata I."/>
        </authorList>
    </citation>
    <scope>NUCLEOTIDE SEQUENCE [LARGE SCALE GENOMIC DNA]</scope>
    <source>
        <strain evidence="2 3">NRRL 12052</strain>
    </source>
</reference>
<sequence length="506" mass="56855">MTAAGERDRVVLGGATLLDSQRRQLVAALVRVGLDDWETRSAVIRRVRARRDDFDFPHTGRSYLADINAMLAAALTDGDILDDLLDEIGLPLPADDPAWVDLLTLIPTMLPRSPLTKRELAALLAVDLPEPPSPGQLSRVARELWPRGPQRADLFTGVRATALTLLGGVDLRGGMCRLVRFAWWLGRYARDLGDSAPADRFEEWARQVTGRHALTVAAGWEPPSVEASAADPPALLVELDPDVPRRGAYAVHLRVWRPGSGLEPLTGWPGENDYYRPEELEQRLGELIGLAAARFGDTGPRLRVEFQVDDDLVHYTADRWRLATRRRGPFPPLGAERQVLIRPRRQPLDPEERQDWARRWRQLRTGGRRLGELCVWVPDETAYDEMALWSHFDEHPDGVLVVPVGPPEKVEEKLCELLHQSVHGGLPIALCVRRDPDRAAEVLAWLRRQLDGRPVADLPEQVRAWRRDAARTPGHFGADLILLWDDYDRWPDARFSNPAVVPEEAA</sequence>
<proteinExistence type="predicted"/>
<dbReference type="EMBL" id="JRTT01000028">
    <property type="protein sequence ID" value="KHD75390.1"/>
    <property type="molecule type" value="Genomic_DNA"/>
</dbReference>
<name>A0A0A6UH76_ACTUT</name>
<dbReference type="RefSeq" id="WP_043527660.1">
    <property type="nucleotide sequence ID" value="NZ_BAABKU010000036.1"/>
</dbReference>
<gene>
    <name evidence="2" type="ORF">MB27_23465</name>
</gene>